<protein>
    <submittedName>
        <fullName evidence="3">Uncharacterized protein</fullName>
    </submittedName>
</protein>
<evidence type="ECO:0000313" key="3">
    <source>
        <dbReference type="EMBL" id="QQZ07752.1"/>
    </source>
</evidence>
<keyword evidence="2" id="KW-1133">Transmembrane helix</keyword>
<dbReference type="EMBL" id="CP065425">
    <property type="protein sequence ID" value="QQZ07752.1"/>
    <property type="molecule type" value="Genomic_DNA"/>
</dbReference>
<dbReference type="RefSeq" id="WP_202776585.1">
    <property type="nucleotide sequence ID" value="NZ_CP065425.1"/>
</dbReference>
<feature type="compositionally biased region" description="Basic and acidic residues" evidence="1">
    <location>
        <begin position="188"/>
        <end position="202"/>
    </location>
</feature>
<feature type="transmembrane region" description="Helical" evidence="2">
    <location>
        <begin position="12"/>
        <end position="32"/>
    </location>
</feature>
<feature type="compositionally biased region" description="Basic and acidic residues" evidence="1">
    <location>
        <begin position="139"/>
        <end position="179"/>
    </location>
</feature>
<proteinExistence type="predicted"/>
<reference evidence="3 4" key="1">
    <citation type="submission" date="2020-11" db="EMBL/GenBank/DDBJ databases">
        <title>Taxonomic evaluation of the Bacillus sporothermodurans group of bacteria based on whole genome sequences.</title>
        <authorList>
            <person name="Fiedler G."/>
            <person name="Herbstmann A.-D."/>
            <person name="Doll E."/>
            <person name="Wenning M."/>
            <person name="Brinks E."/>
            <person name="Kabisch J."/>
            <person name="Breitenwieser F."/>
            <person name="Lappann M."/>
            <person name="Boehnlein C."/>
            <person name="Franz C."/>
        </authorList>
    </citation>
    <scope>NUCLEOTIDE SEQUENCE [LARGE SCALE GENOMIC DNA]</scope>
    <source>
        <strain evidence="3 4">JCM 19841</strain>
    </source>
</reference>
<keyword evidence="2" id="KW-0472">Membrane</keyword>
<evidence type="ECO:0000256" key="2">
    <source>
        <dbReference type="SAM" id="Phobius"/>
    </source>
</evidence>
<gene>
    <name evidence="3" type="ORF">I5776_11665</name>
</gene>
<keyword evidence="4" id="KW-1185">Reference proteome</keyword>
<accession>A0ABX7DYZ4</accession>
<sequence>MKKKHLFKLIQFTILIYCLFFIIGKSNTYAWFTSEIKASGKITNATTEDLLSISKHEVSYLKNCEISQMISIKNISNMEIPVQLETEQKILSPGESYQTMINQTVSCEKKEVSYHLTGLKNYIDEMIREPLDQKKLLATVEKKEEQNKPIEKSMDKPNEEAKDHAGDPADDKSEEKNDTQPDSGKNVQTDDEHNEEVKKHSSDSNTNELDKDEEPKDSKEQ</sequence>
<evidence type="ECO:0000313" key="4">
    <source>
        <dbReference type="Proteomes" id="UP000595691"/>
    </source>
</evidence>
<evidence type="ECO:0000256" key="1">
    <source>
        <dbReference type="SAM" id="MobiDB-lite"/>
    </source>
</evidence>
<keyword evidence="2" id="KW-0812">Transmembrane</keyword>
<dbReference type="Proteomes" id="UP000595691">
    <property type="component" value="Chromosome"/>
</dbReference>
<feature type="region of interest" description="Disordered" evidence="1">
    <location>
        <begin position="139"/>
        <end position="221"/>
    </location>
</feature>
<organism evidence="3 4">
    <name type="scientific">Heyndrickxia vini</name>
    <dbReference type="NCBI Taxonomy" id="1476025"/>
    <lineage>
        <taxon>Bacteria</taxon>
        <taxon>Bacillati</taxon>
        <taxon>Bacillota</taxon>
        <taxon>Bacilli</taxon>
        <taxon>Bacillales</taxon>
        <taxon>Bacillaceae</taxon>
        <taxon>Heyndrickxia</taxon>
    </lineage>
</organism>
<name>A0ABX7DYZ4_9BACI</name>